<keyword evidence="2" id="KW-0378">Hydrolase</keyword>
<dbReference type="PANTHER" id="PTHR42776:SF13">
    <property type="entry name" value="DIPEPTIDYL-PEPTIDASE 5"/>
    <property type="match status" value="1"/>
</dbReference>
<evidence type="ECO:0000259" key="3">
    <source>
        <dbReference type="Pfam" id="PF00326"/>
    </source>
</evidence>
<dbReference type="EMBL" id="JAUSQX010000001">
    <property type="protein sequence ID" value="MDP9806541.1"/>
    <property type="molecule type" value="Genomic_DNA"/>
</dbReference>
<organism evidence="4 5">
    <name type="scientific">Trueperella bonasi</name>
    <dbReference type="NCBI Taxonomy" id="312286"/>
    <lineage>
        <taxon>Bacteria</taxon>
        <taxon>Bacillati</taxon>
        <taxon>Actinomycetota</taxon>
        <taxon>Actinomycetes</taxon>
        <taxon>Actinomycetales</taxon>
        <taxon>Actinomycetaceae</taxon>
        <taxon>Trueperella</taxon>
    </lineage>
</organism>
<feature type="domain" description="Peptidase S9 prolyl oligopeptidase catalytic" evidence="3">
    <location>
        <begin position="455"/>
        <end position="657"/>
    </location>
</feature>
<evidence type="ECO:0000256" key="2">
    <source>
        <dbReference type="ARBA" id="ARBA00022801"/>
    </source>
</evidence>
<evidence type="ECO:0000313" key="4">
    <source>
        <dbReference type="EMBL" id="MDP9806541.1"/>
    </source>
</evidence>
<dbReference type="SUPFAM" id="SSF53474">
    <property type="entry name" value="alpha/beta-Hydrolases"/>
    <property type="match status" value="1"/>
</dbReference>
<keyword evidence="5" id="KW-1185">Reference proteome</keyword>
<dbReference type="InterPro" id="IPR001375">
    <property type="entry name" value="Peptidase_S9_cat"/>
</dbReference>
<evidence type="ECO:0000256" key="1">
    <source>
        <dbReference type="ARBA" id="ARBA00022729"/>
    </source>
</evidence>
<dbReference type="Pfam" id="PF00326">
    <property type="entry name" value="Peptidase_S9"/>
    <property type="match status" value="1"/>
</dbReference>
<accession>A0ABT9NGK8</accession>
<keyword evidence="4" id="KW-0645">Protease</keyword>
<sequence>MTIFESLENFVSHPRISALTTKHGRTIATVARISQAKDSYVSSLVDISNDRPRTLTRSMKGESLMAIGERGEVYFASGRNDEHGNENAHALWMLPPSGEARVIARTPGEILAVIAAGGKLFITAKTFPKRNAEEAAELAKKRADLGVSAILHEDFPVRYWDSDLGPTYPHLFVADTPDLDDFAAVVPDEPEEELALPKSEIALRPIRLPEGKLSDVHVSADGTRALVTIGRTVKNSTEQVSSVYEIDVETGASREVAVAPRQHSLVADYTSYTAGPYSPDGSQVLVHASSGNMDGDPLRAWIEIAEGGERRRIPADFDDWPSECAWVSNDTLVLSAPRRGRQSLYLVTTAGHANLLTDDDYAYTNIGVRDGAIYALRSAITEPGQPVRVNLDGQVTELTELTPDVHAPGRTENVTTHGTDGTEIRAWLCLPKDTNSPAPLLTFVHGGPWGTWNDWTWRWNPWPFVAKGYAVLLPDPAISTGYGQAMIDRGNDAIGDAPYTDILKLIATTEEREDIDEKRTALLGGSYGGYMANWMAGHTGKRFACIVSHASLWNIAHMAGTTDNGSWYEWMMPSQEAIYSPHRFADQIQVPMLVIHGDKDYRVPISQSHALWQALNRVAHVRGHKFLYYPDENHWILKPSNSMVWYQTVMAFLDHHVLGKEWSKPELLG</sequence>
<evidence type="ECO:0000313" key="5">
    <source>
        <dbReference type="Proteomes" id="UP001243212"/>
    </source>
</evidence>
<dbReference type="Gene3D" id="3.40.50.1820">
    <property type="entry name" value="alpha/beta hydrolase"/>
    <property type="match status" value="1"/>
</dbReference>
<dbReference type="PANTHER" id="PTHR42776">
    <property type="entry name" value="SERINE PEPTIDASE S9 FAMILY MEMBER"/>
    <property type="match status" value="1"/>
</dbReference>
<dbReference type="SUPFAM" id="SSF69304">
    <property type="entry name" value="Tricorn protease N-terminal domain"/>
    <property type="match status" value="1"/>
</dbReference>
<keyword evidence="1" id="KW-0732">Signal</keyword>
<comment type="caution">
    <text evidence="4">The sequence shown here is derived from an EMBL/GenBank/DDBJ whole genome shotgun (WGS) entry which is preliminary data.</text>
</comment>
<dbReference type="RefSeq" id="WP_307682758.1">
    <property type="nucleotide sequence ID" value="NZ_JAUSQX010000001.1"/>
</dbReference>
<name>A0ABT9NGK8_9ACTO</name>
<reference evidence="4 5" key="1">
    <citation type="submission" date="2023-07" db="EMBL/GenBank/DDBJ databases">
        <title>Sequencing the genomes of 1000 actinobacteria strains.</title>
        <authorList>
            <person name="Klenk H.-P."/>
        </authorList>
    </citation>
    <scope>NUCLEOTIDE SEQUENCE [LARGE SCALE GENOMIC DNA]</scope>
    <source>
        <strain evidence="4 5">DSM 17163</strain>
    </source>
</reference>
<gene>
    <name evidence="4" type="ORF">J2S70_001123</name>
</gene>
<dbReference type="GO" id="GO:0004177">
    <property type="term" value="F:aminopeptidase activity"/>
    <property type="evidence" value="ECO:0007669"/>
    <property type="project" value="UniProtKB-KW"/>
</dbReference>
<dbReference type="Proteomes" id="UP001243212">
    <property type="component" value="Unassembled WGS sequence"/>
</dbReference>
<keyword evidence="4" id="KW-0031">Aminopeptidase</keyword>
<protein>
    <submittedName>
        <fullName evidence="4">Dipeptidyl aminopeptidase/acylaminoacyl peptidase</fullName>
    </submittedName>
</protein>
<dbReference type="InterPro" id="IPR029058">
    <property type="entry name" value="AB_hydrolase_fold"/>
</dbReference>
<proteinExistence type="predicted"/>